<dbReference type="OrthoDB" id="127333at2"/>
<dbReference type="InterPro" id="IPR017850">
    <property type="entry name" value="Alkaline_phosphatase_core_sf"/>
</dbReference>
<organism evidence="1 2">
    <name type="scientific">Rubripirellula amarantea</name>
    <dbReference type="NCBI Taxonomy" id="2527999"/>
    <lineage>
        <taxon>Bacteria</taxon>
        <taxon>Pseudomonadati</taxon>
        <taxon>Planctomycetota</taxon>
        <taxon>Planctomycetia</taxon>
        <taxon>Pirellulales</taxon>
        <taxon>Pirellulaceae</taxon>
        <taxon>Rubripirellula</taxon>
    </lineage>
</organism>
<dbReference type="Pfam" id="PF07394">
    <property type="entry name" value="DUF1501"/>
    <property type="match status" value="1"/>
</dbReference>
<reference evidence="1 2" key="1">
    <citation type="submission" date="2019-02" db="EMBL/GenBank/DDBJ databases">
        <title>Deep-cultivation of Planctomycetes and their phenomic and genomic characterization uncovers novel biology.</title>
        <authorList>
            <person name="Wiegand S."/>
            <person name="Jogler M."/>
            <person name="Boedeker C."/>
            <person name="Pinto D."/>
            <person name="Vollmers J."/>
            <person name="Rivas-Marin E."/>
            <person name="Kohn T."/>
            <person name="Peeters S.H."/>
            <person name="Heuer A."/>
            <person name="Rast P."/>
            <person name="Oberbeckmann S."/>
            <person name="Bunk B."/>
            <person name="Jeske O."/>
            <person name="Meyerdierks A."/>
            <person name="Storesund J.E."/>
            <person name="Kallscheuer N."/>
            <person name="Luecker S."/>
            <person name="Lage O.M."/>
            <person name="Pohl T."/>
            <person name="Merkel B.J."/>
            <person name="Hornburger P."/>
            <person name="Mueller R.-W."/>
            <person name="Bruemmer F."/>
            <person name="Labrenz M."/>
            <person name="Spormann A.M."/>
            <person name="Op Den Camp H."/>
            <person name="Overmann J."/>
            <person name="Amann R."/>
            <person name="Jetten M.S.M."/>
            <person name="Mascher T."/>
            <person name="Medema M.H."/>
            <person name="Devos D.P."/>
            <person name="Kaster A.-K."/>
            <person name="Ovreas L."/>
            <person name="Rohde M."/>
            <person name="Galperin M.Y."/>
            <person name="Jogler C."/>
        </authorList>
    </citation>
    <scope>NUCLEOTIDE SEQUENCE [LARGE SCALE GENOMIC DNA]</scope>
    <source>
        <strain evidence="1 2">Pla22</strain>
    </source>
</reference>
<dbReference type="Gene3D" id="3.40.720.10">
    <property type="entry name" value="Alkaline Phosphatase, subunit A"/>
    <property type="match status" value="1"/>
</dbReference>
<proteinExistence type="predicted"/>
<accession>A0A5C5WDP7</accession>
<name>A0A5C5WDP7_9BACT</name>
<evidence type="ECO:0000313" key="2">
    <source>
        <dbReference type="Proteomes" id="UP000316598"/>
    </source>
</evidence>
<dbReference type="RefSeq" id="WP_146517554.1">
    <property type="nucleotide sequence ID" value="NZ_SJPI01000004.1"/>
</dbReference>
<protein>
    <recommendedName>
        <fullName evidence="3">Sulfatase</fullName>
    </recommendedName>
</protein>
<dbReference type="Proteomes" id="UP000316598">
    <property type="component" value="Unassembled WGS sequence"/>
</dbReference>
<dbReference type="AlphaFoldDB" id="A0A5C5WDP7"/>
<gene>
    <name evidence="1" type="ORF">Pla22_51560</name>
</gene>
<comment type="caution">
    <text evidence="1">The sequence shown here is derived from an EMBL/GenBank/DDBJ whole genome shotgun (WGS) entry which is preliminary data.</text>
</comment>
<dbReference type="EMBL" id="SJPI01000004">
    <property type="protein sequence ID" value="TWT48155.1"/>
    <property type="molecule type" value="Genomic_DNA"/>
</dbReference>
<dbReference type="SUPFAM" id="SSF53649">
    <property type="entry name" value="Alkaline phosphatase-like"/>
    <property type="match status" value="1"/>
</dbReference>
<dbReference type="InterPro" id="IPR010869">
    <property type="entry name" value="DUF1501"/>
</dbReference>
<dbReference type="PANTHER" id="PTHR43737:SF1">
    <property type="entry name" value="DUF1501 DOMAIN-CONTAINING PROTEIN"/>
    <property type="match status" value="1"/>
</dbReference>
<dbReference type="PANTHER" id="PTHR43737">
    <property type="entry name" value="BLL7424 PROTEIN"/>
    <property type="match status" value="1"/>
</dbReference>
<evidence type="ECO:0008006" key="3">
    <source>
        <dbReference type="Google" id="ProtNLM"/>
    </source>
</evidence>
<evidence type="ECO:0000313" key="1">
    <source>
        <dbReference type="EMBL" id="TWT48155.1"/>
    </source>
</evidence>
<sequence>MTKFTRQSGSPLARREMLRSFVGGSLMMPALLSEMLHAGQTDSGPKKDAGDPLAPREPHFAAKAKRVIFVFSNGGVSHMDAFDPKPELFKADGKKTGTGGGLSNQQRVLLRPLWDFKPGGQCGTMVSDLFPYLRDQMDDVCLIRSMNGNDNEHYNATLGMHTGSFFFSRPSIGSWVSYGLGTENQDLPSFIALAPQMPYAGTQIFNNDFLPAYHQGVRVVGGAEPIANLKPRGHAKGLQELELSLADVMNNRHLDSRVADSDLSARVRSFETAFHMQTGAPEAFDVNQEDDRTLALYGLKRGQNEGFGWQCLVARRLAERGVRFIELVDGSSSKNWDQHADMAEHAYHAKNIDQPLAGLLVDLKARGMLEDTLVVWTTEFGRTPGVDGTKGRGHHSACFSSWLAGAGVKGGMTYGSTDEIGATVAEDKVHVHDFHATILHLMGLDHERLTYRYGGRDYRLTDVHGNVVKAILS</sequence>
<keyword evidence="2" id="KW-1185">Reference proteome</keyword>